<organism evidence="1">
    <name type="scientific">Anguilla anguilla</name>
    <name type="common">European freshwater eel</name>
    <name type="synonym">Muraena anguilla</name>
    <dbReference type="NCBI Taxonomy" id="7936"/>
    <lineage>
        <taxon>Eukaryota</taxon>
        <taxon>Metazoa</taxon>
        <taxon>Chordata</taxon>
        <taxon>Craniata</taxon>
        <taxon>Vertebrata</taxon>
        <taxon>Euteleostomi</taxon>
        <taxon>Actinopterygii</taxon>
        <taxon>Neopterygii</taxon>
        <taxon>Teleostei</taxon>
        <taxon>Anguilliformes</taxon>
        <taxon>Anguillidae</taxon>
        <taxon>Anguilla</taxon>
    </lineage>
</organism>
<reference evidence="1" key="2">
    <citation type="journal article" date="2015" name="Fish Shellfish Immunol.">
        <title>Early steps in the European eel (Anguilla anguilla)-Vibrio vulnificus interaction in the gills: Role of the RtxA13 toxin.</title>
        <authorList>
            <person name="Callol A."/>
            <person name="Pajuelo D."/>
            <person name="Ebbesson L."/>
            <person name="Teles M."/>
            <person name="MacKenzie S."/>
            <person name="Amaro C."/>
        </authorList>
    </citation>
    <scope>NUCLEOTIDE SEQUENCE</scope>
</reference>
<evidence type="ECO:0000313" key="1">
    <source>
        <dbReference type="EMBL" id="JAH58771.1"/>
    </source>
</evidence>
<sequence>MNNRMLQHSQVATRKLFSVSCTIARH</sequence>
<reference evidence="1" key="1">
    <citation type="submission" date="2014-11" db="EMBL/GenBank/DDBJ databases">
        <authorList>
            <person name="Amaro Gonzalez C."/>
        </authorList>
    </citation>
    <scope>NUCLEOTIDE SEQUENCE</scope>
</reference>
<accession>A0A0E9TZ24</accession>
<dbReference type="EMBL" id="GBXM01049806">
    <property type="protein sequence ID" value="JAH58771.1"/>
    <property type="molecule type" value="Transcribed_RNA"/>
</dbReference>
<dbReference type="AlphaFoldDB" id="A0A0E9TZ24"/>
<name>A0A0E9TZ24_ANGAN</name>
<proteinExistence type="predicted"/>
<protein>
    <submittedName>
        <fullName evidence="1">Uncharacterized protein</fullName>
    </submittedName>
</protein>